<dbReference type="Proteomes" id="UP000250462">
    <property type="component" value="Unassembled WGS sequence"/>
</dbReference>
<comment type="caution">
    <text evidence="13">The sequence shown here is derived from an EMBL/GenBank/DDBJ whole genome shotgun (WGS) entry which is preliminary data.</text>
</comment>
<dbReference type="GO" id="GO:0019288">
    <property type="term" value="P:isopentenyl diphosphate biosynthetic process, methylerythritol 4-phosphate pathway"/>
    <property type="evidence" value="ECO:0007669"/>
    <property type="project" value="UniProtKB-UniRule"/>
</dbReference>
<keyword evidence="6 9" id="KW-0418">Kinase</keyword>
<evidence type="ECO:0000256" key="7">
    <source>
        <dbReference type="ARBA" id="ARBA00022840"/>
    </source>
</evidence>
<proteinExistence type="inferred from homology"/>
<organism evidence="13 14">
    <name type="scientific">Phytoactinopolyspora halophila</name>
    <dbReference type="NCBI Taxonomy" id="1981511"/>
    <lineage>
        <taxon>Bacteria</taxon>
        <taxon>Bacillati</taxon>
        <taxon>Actinomycetota</taxon>
        <taxon>Actinomycetes</taxon>
        <taxon>Jiangellales</taxon>
        <taxon>Jiangellaceae</taxon>
        <taxon>Phytoactinopolyspora</taxon>
    </lineage>
</organism>
<dbReference type="InterPro" id="IPR014721">
    <property type="entry name" value="Ribsml_uS5_D2-typ_fold_subgr"/>
</dbReference>
<dbReference type="InterPro" id="IPR036554">
    <property type="entry name" value="GHMP_kinase_C_sf"/>
</dbReference>
<feature type="domain" description="GHMP kinase N-terminal" evidence="11">
    <location>
        <begin position="90"/>
        <end position="168"/>
    </location>
</feature>
<evidence type="ECO:0000256" key="6">
    <source>
        <dbReference type="ARBA" id="ARBA00022777"/>
    </source>
</evidence>
<sequence length="320" mass="32565">MQVSVRVPAKINLALRVGPLRDDGFHELTTVFHGVSLYDEVTVSDEVGSDQPSDQPPDHLSRRFTDEGGDGPLLTIGGPHGSGLAADASNLAIRAIDALAKAAGRTPRARLHIHKGIPVSAGLAGGSADAAGTLLACNQLWGLDWPVARLLPIAQKLGSDVPFALVGGTAVGVGRGEQLDPVPVGRDLHWVVAAADEGLSTPDVYRQLDALRAAREMESADPAVDASLLTALERGDVRTIGGLLANDLQEAALELRPVLADTLRAGNAAGALGGIVSGSGPTCVFLVESAAHARDVAAALVAAGACASAEPVTGPAVPSF</sequence>
<comment type="function">
    <text evidence="9">Catalyzes the phosphorylation of the position 2 hydroxy group of 4-diphosphocytidyl-2C-methyl-D-erythritol.</text>
</comment>
<dbReference type="RefSeq" id="WP_112259508.1">
    <property type="nucleotide sequence ID" value="NZ_QMIG01000020.1"/>
</dbReference>
<dbReference type="Pfam" id="PF08544">
    <property type="entry name" value="GHMP_kinases_C"/>
    <property type="match status" value="1"/>
</dbReference>
<dbReference type="UniPathway" id="UPA00056">
    <property type="reaction ID" value="UER00094"/>
</dbReference>
<dbReference type="InterPro" id="IPR004424">
    <property type="entry name" value="IspE"/>
</dbReference>
<evidence type="ECO:0000313" key="13">
    <source>
        <dbReference type="EMBL" id="RAW11497.1"/>
    </source>
</evidence>
<dbReference type="EMBL" id="QMIG01000020">
    <property type="protein sequence ID" value="RAW11497.1"/>
    <property type="molecule type" value="Genomic_DNA"/>
</dbReference>
<feature type="binding site" evidence="9">
    <location>
        <begin position="118"/>
        <end position="128"/>
    </location>
    <ligand>
        <name>ATP</name>
        <dbReference type="ChEBI" id="CHEBI:30616"/>
    </ligand>
</feature>
<dbReference type="GO" id="GO:0016114">
    <property type="term" value="P:terpenoid biosynthetic process"/>
    <property type="evidence" value="ECO:0007669"/>
    <property type="project" value="InterPro"/>
</dbReference>
<keyword evidence="14" id="KW-1185">Reference proteome</keyword>
<dbReference type="EC" id="2.7.1.148" evidence="2 9"/>
<evidence type="ECO:0000259" key="11">
    <source>
        <dbReference type="Pfam" id="PF00288"/>
    </source>
</evidence>
<keyword evidence="7 9" id="KW-0067">ATP-binding</keyword>
<feature type="active site" evidence="9">
    <location>
        <position position="160"/>
    </location>
</feature>
<dbReference type="Pfam" id="PF00288">
    <property type="entry name" value="GHMP_kinases_N"/>
    <property type="match status" value="1"/>
</dbReference>
<dbReference type="GO" id="GO:0050515">
    <property type="term" value="F:4-(cytidine 5'-diphospho)-2-C-methyl-D-erythritol kinase activity"/>
    <property type="evidence" value="ECO:0007669"/>
    <property type="project" value="UniProtKB-UniRule"/>
</dbReference>
<dbReference type="InterPro" id="IPR013750">
    <property type="entry name" value="GHMP_kinase_C_dom"/>
</dbReference>
<gene>
    <name evidence="9" type="primary">ispE</name>
    <name evidence="13" type="ORF">DPM12_16720</name>
</gene>
<keyword evidence="9" id="KW-0414">Isoprene biosynthesis</keyword>
<dbReference type="Gene3D" id="3.30.70.890">
    <property type="entry name" value="GHMP kinase, C-terminal domain"/>
    <property type="match status" value="1"/>
</dbReference>
<dbReference type="NCBIfam" id="NF002870">
    <property type="entry name" value="PRK03188.1"/>
    <property type="match status" value="1"/>
</dbReference>
<evidence type="ECO:0000256" key="8">
    <source>
        <dbReference type="ARBA" id="ARBA00032554"/>
    </source>
</evidence>
<accession>A0A329QGH9</accession>
<evidence type="ECO:0000256" key="5">
    <source>
        <dbReference type="ARBA" id="ARBA00022741"/>
    </source>
</evidence>
<comment type="similarity">
    <text evidence="1 9">Belongs to the GHMP kinase family. IspE subfamily.</text>
</comment>
<evidence type="ECO:0000256" key="9">
    <source>
        <dbReference type="HAMAP-Rule" id="MF_00061"/>
    </source>
</evidence>
<feature type="compositionally biased region" description="Basic and acidic residues" evidence="10">
    <location>
        <begin position="56"/>
        <end position="66"/>
    </location>
</feature>
<evidence type="ECO:0000256" key="1">
    <source>
        <dbReference type="ARBA" id="ARBA00009684"/>
    </source>
</evidence>
<dbReference type="Gene3D" id="3.30.230.10">
    <property type="match status" value="1"/>
</dbReference>
<evidence type="ECO:0000313" key="14">
    <source>
        <dbReference type="Proteomes" id="UP000250462"/>
    </source>
</evidence>
<dbReference type="OrthoDB" id="3173073at2"/>
<dbReference type="PANTHER" id="PTHR43527">
    <property type="entry name" value="4-DIPHOSPHOCYTIDYL-2-C-METHYL-D-ERYTHRITOL KINASE, CHLOROPLASTIC"/>
    <property type="match status" value="1"/>
</dbReference>
<evidence type="ECO:0000259" key="12">
    <source>
        <dbReference type="Pfam" id="PF08544"/>
    </source>
</evidence>
<dbReference type="SUPFAM" id="SSF55060">
    <property type="entry name" value="GHMP Kinase, C-terminal domain"/>
    <property type="match status" value="1"/>
</dbReference>
<dbReference type="PIRSF" id="PIRSF010376">
    <property type="entry name" value="IspE"/>
    <property type="match status" value="1"/>
</dbReference>
<feature type="region of interest" description="Disordered" evidence="10">
    <location>
        <begin position="44"/>
        <end position="79"/>
    </location>
</feature>
<dbReference type="AlphaFoldDB" id="A0A329QGH9"/>
<evidence type="ECO:0000256" key="3">
    <source>
        <dbReference type="ARBA" id="ARBA00017473"/>
    </source>
</evidence>
<dbReference type="GO" id="GO:0005524">
    <property type="term" value="F:ATP binding"/>
    <property type="evidence" value="ECO:0007669"/>
    <property type="project" value="UniProtKB-UniRule"/>
</dbReference>
<comment type="catalytic activity">
    <reaction evidence="9">
        <text>4-CDP-2-C-methyl-D-erythritol + ATP = 4-CDP-2-C-methyl-D-erythritol 2-phosphate + ADP + H(+)</text>
        <dbReference type="Rhea" id="RHEA:18437"/>
        <dbReference type="ChEBI" id="CHEBI:15378"/>
        <dbReference type="ChEBI" id="CHEBI:30616"/>
        <dbReference type="ChEBI" id="CHEBI:57823"/>
        <dbReference type="ChEBI" id="CHEBI:57919"/>
        <dbReference type="ChEBI" id="CHEBI:456216"/>
        <dbReference type="EC" id="2.7.1.148"/>
    </reaction>
</comment>
<dbReference type="PANTHER" id="PTHR43527:SF2">
    <property type="entry name" value="4-DIPHOSPHOCYTIDYL-2-C-METHYL-D-ERYTHRITOL KINASE, CHLOROPLASTIC"/>
    <property type="match status" value="1"/>
</dbReference>
<keyword evidence="4 9" id="KW-0808">Transferase</keyword>
<evidence type="ECO:0000256" key="2">
    <source>
        <dbReference type="ARBA" id="ARBA00012052"/>
    </source>
</evidence>
<feature type="domain" description="GHMP kinase C-terminal" evidence="12">
    <location>
        <begin position="229"/>
        <end position="304"/>
    </location>
</feature>
<comment type="pathway">
    <text evidence="9">Isoprenoid biosynthesis; isopentenyl diphosphate biosynthesis via DXP pathway; isopentenyl diphosphate from 1-deoxy-D-xylulose 5-phosphate: step 3/6.</text>
</comment>
<name>A0A329QGH9_9ACTN</name>
<dbReference type="InterPro" id="IPR020568">
    <property type="entry name" value="Ribosomal_Su5_D2-typ_SF"/>
</dbReference>
<dbReference type="InterPro" id="IPR006204">
    <property type="entry name" value="GHMP_kinase_N_dom"/>
</dbReference>
<dbReference type="SUPFAM" id="SSF54211">
    <property type="entry name" value="Ribosomal protein S5 domain 2-like"/>
    <property type="match status" value="1"/>
</dbReference>
<evidence type="ECO:0000256" key="10">
    <source>
        <dbReference type="SAM" id="MobiDB-lite"/>
    </source>
</evidence>
<evidence type="ECO:0000256" key="4">
    <source>
        <dbReference type="ARBA" id="ARBA00022679"/>
    </source>
</evidence>
<feature type="active site" evidence="9">
    <location>
        <position position="10"/>
    </location>
</feature>
<reference evidence="13 14" key="1">
    <citation type="submission" date="2018-06" db="EMBL/GenBank/DDBJ databases">
        <title>Phytoactinopolyspora halophila sp. nov., a novel halophilic actinomycete isolated from a saline soil in China.</title>
        <authorList>
            <person name="Tang S.-K."/>
        </authorList>
    </citation>
    <scope>NUCLEOTIDE SEQUENCE [LARGE SCALE GENOMIC DNA]</scope>
    <source>
        <strain evidence="13 14">YIM 96934</strain>
    </source>
</reference>
<dbReference type="HAMAP" id="MF_00061">
    <property type="entry name" value="IspE"/>
    <property type="match status" value="1"/>
</dbReference>
<keyword evidence="5 9" id="KW-0547">Nucleotide-binding</keyword>
<protein>
    <recommendedName>
        <fullName evidence="3 9">4-diphosphocytidyl-2-C-methyl-D-erythritol kinase</fullName>
        <shortName evidence="9">CMK</shortName>
        <ecNumber evidence="2 9">2.7.1.148</ecNumber>
    </recommendedName>
    <alternativeName>
        <fullName evidence="8 9">4-(cytidine-5'-diphospho)-2-C-methyl-D-erythritol kinase</fullName>
    </alternativeName>
</protein>